<dbReference type="InterPro" id="IPR024047">
    <property type="entry name" value="MM3350-like_sf"/>
</dbReference>
<dbReference type="AlphaFoldDB" id="A0A1Q2C525"/>
<feature type="domain" description="Plasmid pRiA4b Orf3-like" evidence="1">
    <location>
        <begin position="4"/>
        <end position="144"/>
    </location>
</feature>
<dbReference type="SUPFAM" id="SSF159941">
    <property type="entry name" value="MM3350-like"/>
    <property type="match status" value="1"/>
</dbReference>
<organism evidence="2 3">
    <name type="scientific">Anaerostipes hadrus</name>
    <dbReference type="NCBI Taxonomy" id="649756"/>
    <lineage>
        <taxon>Bacteria</taxon>
        <taxon>Bacillati</taxon>
        <taxon>Bacillota</taxon>
        <taxon>Clostridia</taxon>
        <taxon>Lachnospirales</taxon>
        <taxon>Lachnospiraceae</taxon>
        <taxon>Anaerostipes</taxon>
    </lineage>
</organism>
<dbReference type="PANTHER" id="PTHR41878">
    <property type="entry name" value="LEXA REPRESSOR-RELATED"/>
    <property type="match status" value="1"/>
</dbReference>
<sequence length="682" mass="81780">MPGYTCKIVIEDTHPPVWRRVIIPDQITFFELHKIIQILFDWDDVHLHGFHIPSDDIVIDDEGGFDLWGNHYNDFDTNIDFFFKNYKWIRYIYDFGDEWRHKINIEKYELDYKERYPKLVKYKGDNFMEDSGGVWNWEMNEEVYPFDREFVESQFRQMVFPKHKQKDKVKVFNEQDKIDILKGFFDEISKMPEDDLEDMLKNAWQDMYLEETKCNLDDRSKEWEDHIKKNGKVKFCVSSKTQKELLENLSEDQSSDYCKYLRIPKNRSRSHMERISSISDTLREHPEYILYVMNQDEYDSLKQWMNHLNDSIINISQDEADICAKAFVLGFGEYEIKDDIAEVYLASDLKEYVDVLNQKTEDEIYTKIETFDDRVGRLMQLYCVIELEELYKIYKKTYDPKQGKREFFRYVYWRGRMNDLLNTYQEPDGTAYVAMHGMDVHKIIEKREIYAKDLPLNEFPEWEINELTDNIANRAESINILYMMLQEQFRMPEQETSEILFNTISSVMSGDTLGVIIENIKTRVNKTWTPDIYAEMWNMISDLMIELELPILKARNRDEYAMEQEMSPWSIGMLSDKENFKNTKQQHLYEFPRSIQERLYNIESTGMKEDIDKLFAYKEENRICSEEFLYMLSSSCIVYGYIKEARSLIKELKNSSTAGKKIAKLLEIEIDQYDNVMDMGDY</sequence>
<protein>
    <recommendedName>
        <fullName evidence="1">Plasmid pRiA4b Orf3-like domain-containing protein</fullName>
    </recommendedName>
</protein>
<dbReference type="InterPro" id="IPR012912">
    <property type="entry name" value="Plasmid_pRiA4b_Orf3-like"/>
</dbReference>
<dbReference type="RefSeq" id="WP_077325754.1">
    <property type="nucleotide sequence ID" value="NZ_CP012098.1"/>
</dbReference>
<name>A0A1Q2C525_ANAHA</name>
<dbReference type="Proteomes" id="UP000188159">
    <property type="component" value="Chromosome"/>
</dbReference>
<dbReference type="PANTHER" id="PTHR41878:SF1">
    <property type="entry name" value="TNPR PROTEIN"/>
    <property type="match status" value="1"/>
</dbReference>
<dbReference type="Gene3D" id="3.10.290.30">
    <property type="entry name" value="MM3350-like"/>
    <property type="match status" value="1"/>
</dbReference>
<proteinExistence type="predicted"/>
<dbReference type="Pfam" id="PF07929">
    <property type="entry name" value="PRiA4_ORF3"/>
    <property type="match status" value="1"/>
</dbReference>
<dbReference type="EMBL" id="CP012098">
    <property type="protein sequence ID" value="AQP38816.1"/>
    <property type="molecule type" value="Genomic_DNA"/>
</dbReference>
<accession>A0A1Q2C525</accession>
<gene>
    <name evidence="2" type="ORF">DO83_03875</name>
</gene>
<evidence type="ECO:0000259" key="1">
    <source>
        <dbReference type="Pfam" id="PF07929"/>
    </source>
</evidence>
<evidence type="ECO:0000313" key="3">
    <source>
        <dbReference type="Proteomes" id="UP000188159"/>
    </source>
</evidence>
<evidence type="ECO:0000313" key="2">
    <source>
        <dbReference type="EMBL" id="AQP38816.1"/>
    </source>
</evidence>
<reference evidence="2 3" key="1">
    <citation type="journal article" date="2016" name="Sci. Rep.">
        <title>Accelerated dysbiosis of gut microbiota during aggravation of DSS-induced colitis by a butyrate-producing bacterium.</title>
        <authorList>
            <person name="Zhang Q."/>
            <person name="Wu Y."/>
            <person name="Wang J."/>
            <person name="Wu G."/>
            <person name="Long W."/>
            <person name="Xue Z."/>
            <person name="Wang L."/>
            <person name="Zhang X."/>
            <person name="Pang X."/>
            <person name="Zhao Y."/>
            <person name="Zhao L."/>
            <person name="Zhang C."/>
        </authorList>
    </citation>
    <scope>NUCLEOTIDE SEQUENCE [LARGE SCALE GENOMIC DNA]</scope>
    <source>
        <strain evidence="2 3">BPB5</strain>
    </source>
</reference>